<accession>A0A812VBV5</accession>
<sequence>VDGAKLPQNGYSNTEVFSLLGDVYVALEGGPGVANQARLALRRGACVLPVMRTGGASSGLFNFPKKALVKPDFVEEGHWEALQSTEVPIAATAEAVVALAEDICNRFPSGCGRSLLEQADDSDAEENPLSPVARSAMRPDFCFRGPTRFAD</sequence>
<evidence type="ECO:0000313" key="1">
    <source>
        <dbReference type="EMBL" id="CAE7619619.1"/>
    </source>
</evidence>
<comment type="caution">
    <text evidence="1">The sequence shown here is derived from an EMBL/GenBank/DDBJ whole genome shotgun (WGS) entry which is preliminary data.</text>
</comment>
<organism evidence="1 2">
    <name type="scientific">Symbiodinium pilosum</name>
    <name type="common">Dinoflagellate</name>
    <dbReference type="NCBI Taxonomy" id="2952"/>
    <lineage>
        <taxon>Eukaryota</taxon>
        <taxon>Sar</taxon>
        <taxon>Alveolata</taxon>
        <taxon>Dinophyceae</taxon>
        <taxon>Suessiales</taxon>
        <taxon>Symbiodiniaceae</taxon>
        <taxon>Symbiodinium</taxon>
    </lineage>
</organism>
<gene>
    <name evidence="1" type="ORF">SPIL2461_LOCUS16252</name>
</gene>
<dbReference type="Proteomes" id="UP000649617">
    <property type="component" value="Unassembled WGS sequence"/>
</dbReference>
<dbReference type="OrthoDB" id="445037at2759"/>
<evidence type="ECO:0000313" key="2">
    <source>
        <dbReference type="Proteomes" id="UP000649617"/>
    </source>
</evidence>
<name>A0A812VBV5_SYMPI</name>
<reference evidence="1" key="1">
    <citation type="submission" date="2021-02" db="EMBL/GenBank/DDBJ databases">
        <authorList>
            <person name="Dougan E. K."/>
            <person name="Rhodes N."/>
            <person name="Thang M."/>
            <person name="Chan C."/>
        </authorList>
    </citation>
    <scope>NUCLEOTIDE SEQUENCE</scope>
</reference>
<dbReference type="EMBL" id="CAJNIZ010042002">
    <property type="protein sequence ID" value="CAE7619619.1"/>
    <property type="molecule type" value="Genomic_DNA"/>
</dbReference>
<dbReference type="AlphaFoldDB" id="A0A812VBV5"/>
<protein>
    <submittedName>
        <fullName evidence="1">Uncharacterized protein</fullName>
    </submittedName>
</protein>
<feature type="non-terminal residue" evidence="1">
    <location>
        <position position="1"/>
    </location>
</feature>
<keyword evidence="2" id="KW-1185">Reference proteome</keyword>
<proteinExistence type="predicted"/>